<dbReference type="AlphaFoldDB" id="A0A239C7G5"/>
<accession>A0A239C7G5</accession>
<proteinExistence type="predicted"/>
<evidence type="ECO:0000313" key="3">
    <source>
        <dbReference type="EMBL" id="SNS15608.1"/>
    </source>
</evidence>
<dbReference type="Pfam" id="PF01243">
    <property type="entry name" value="PNPOx_N"/>
    <property type="match status" value="1"/>
</dbReference>
<feature type="region of interest" description="Disordered" evidence="1">
    <location>
        <begin position="179"/>
        <end position="204"/>
    </location>
</feature>
<feature type="compositionally biased region" description="Basic and acidic residues" evidence="1">
    <location>
        <begin position="193"/>
        <end position="204"/>
    </location>
</feature>
<dbReference type="NCBIfam" id="TIGR04025">
    <property type="entry name" value="PPOX_FMN_DR2398"/>
    <property type="match status" value="1"/>
</dbReference>
<dbReference type="InterPro" id="IPR024029">
    <property type="entry name" value="Pyridox_Oxase_FMN-dep"/>
</dbReference>
<evidence type="ECO:0000259" key="2">
    <source>
        <dbReference type="Pfam" id="PF01243"/>
    </source>
</evidence>
<dbReference type="RefSeq" id="WP_089397855.1">
    <property type="nucleotide sequence ID" value="NZ_FZOT01000001.1"/>
</dbReference>
<evidence type="ECO:0000313" key="4">
    <source>
        <dbReference type="Proteomes" id="UP000198284"/>
    </source>
</evidence>
<organism evidence="3 4">
    <name type="scientific">Noviherbaspirillum humi</name>
    <dbReference type="NCBI Taxonomy" id="1688639"/>
    <lineage>
        <taxon>Bacteria</taxon>
        <taxon>Pseudomonadati</taxon>
        <taxon>Pseudomonadota</taxon>
        <taxon>Betaproteobacteria</taxon>
        <taxon>Burkholderiales</taxon>
        <taxon>Oxalobacteraceae</taxon>
        <taxon>Noviherbaspirillum</taxon>
    </lineage>
</organism>
<protein>
    <recommendedName>
        <fullName evidence="2">Pyridoxamine 5'-phosphate oxidase N-terminal domain-containing protein</fullName>
    </recommendedName>
</protein>
<dbReference type="SUPFAM" id="SSF50475">
    <property type="entry name" value="FMN-binding split barrel"/>
    <property type="match status" value="1"/>
</dbReference>
<evidence type="ECO:0000256" key="1">
    <source>
        <dbReference type="SAM" id="MobiDB-lite"/>
    </source>
</evidence>
<dbReference type="Proteomes" id="UP000198284">
    <property type="component" value="Unassembled WGS sequence"/>
</dbReference>
<dbReference type="EMBL" id="FZOT01000001">
    <property type="protein sequence ID" value="SNS15608.1"/>
    <property type="molecule type" value="Genomic_DNA"/>
</dbReference>
<gene>
    <name evidence="3" type="ORF">SAMN06265795_101280</name>
</gene>
<dbReference type="Gene3D" id="2.30.110.10">
    <property type="entry name" value="Electron Transport, Fmn-binding Protein, Chain A"/>
    <property type="match status" value="1"/>
</dbReference>
<sequence>MSLPDPGFDITSLSALESLFDAPSKAAIVKESDRIIPGYRQLIEASPFVALATAGAGGLDCSPRGDAGAVAQVLDEKTLVLPDRRGNNRIDSLRNIIHDPRVALLFLIPGAVLTLRVAGRARISVDPALLSRFTQEGKPPKVVIVVSVESVFFQCSRSVAQAGLWDGASHVDASRLPTPEALLAQRGGAPGDAKYDPRPEPAGA</sequence>
<dbReference type="OrthoDB" id="9796486at2"/>
<name>A0A239C7G5_9BURK</name>
<dbReference type="InterPro" id="IPR011576">
    <property type="entry name" value="Pyridox_Oxase_N"/>
</dbReference>
<dbReference type="PANTHER" id="PTHR42815">
    <property type="entry name" value="FAD-BINDING, PUTATIVE (AFU_ORTHOLOGUE AFUA_6G07600)-RELATED"/>
    <property type="match status" value="1"/>
</dbReference>
<feature type="domain" description="Pyridoxamine 5'-phosphate oxidase N-terminal" evidence="2">
    <location>
        <begin position="39"/>
        <end position="155"/>
    </location>
</feature>
<dbReference type="PANTHER" id="PTHR42815:SF2">
    <property type="entry name" value="FAD-BINDING, PUTATIVE (AFU_ORTHOLOGUE AFUA_6G07600)-RELATED"/>
    <property type="match status" value="1"/>
</dbReference>
<reference evidence="3 4" key="1">
    <citation type="submission" date="2017-06" db="EMBL/GenBank/DDBJ databases">
        <authorList>
            <person name="Kim H.J."/>
            <person name="Triplett B.A."/>
        </authorList>
    </citation>
    <scope>NUCLEOTIDE SEQUENCE [LARGE SCALE GENOMIC DNA]</scope>
    <source>
        <strain evidence="3 4">U15</strain>
    </source>
</reference>
<dbReference type="InterPro" id="IPR012349">
    <property type="entry name" value="Split_barrel_FMN-bd"/>
</dbReference>
<keyword evidence="4" id="KW-1185">Reference proteome</keyword>